<dbReference type="EMBL" id="MG702567">
    <property type="protein sequence ID" value="AUO15120.1"/>
    <property type="molecule type" value="Genomic_DNA"/>
</dbReference>
<organism evidence="1">
    <name type="scientific">White spot syndrome virus</name>
    <dbReference type="NCBI Taxonomy" id="342409"/>
    <lineage>
        <taxon>Viruses</taxon>
        <taxon>Viruses incertae sedis</taxon>
        <taxon>Naldaviricetes</taxon>
        <taxon>Nimaviridae</taxon>
        <taxon>Whispovirus</taxon>
    </lineage>
</organism>
<evidence type="ECO:0000313" key="1">
    <source>
        <dbReference type="EMBL" id="AUO15120.1"/>
    </source>
</evidence>
<sequence>MTLFSQVETLTSKSTIPKEEVNVDEDLSKMCRKTALTP</sequence>
<proteinExistence type="predicted"/>
<name>A0A2I6SC26_9VIRU</name>
<accession>A0A2I6SC26</accession>
<reference evidence="1" key="2">
    <citation type="journal article" date="2018" name="Genome Announc.">
        <title>First Report of a Complete Genome Sequence of White spot syndrome virus from India.</title>
        <authorList>
            <person name="Vinaya Kumar K."/>
            <person name="Shekhar M.S."/>
            <person name="Otta S.K."/>
            <person name="Karthic K."/>
            <person name="Ashok Kumar J."/>
            <person name="Gopikrishna G."/>
            <person name="Vijayan K.K."/>
        </authorList>
    </citation>
    <scope>NUCLEOTIDE SEQUENCE</scope>
    <source>
        <strain evidence="1">IN_AP4RU</strain>
    </source>
</reference>
<reference evidence="1" key="1">
    <citation type="submission" date="2017-12" db="EMBL/GenBank/DDBJ databases">
        <authorList>
            <person name="Katneni V.K."/>
            <person name="Shekhar M.S."/>
            <person name="Otta S.K."/>
            <person name="Karthic K."/>
            <person name="Jangam A.K."/>
            <person name="Gopikrishna G."/>
            <person name="Vijayan K.K."/>
        </authorList>
    </citation>
    <scope>NUCLEOTIDE SEQUENCE [LARGE SCALE GENOMIC DNA]</scope>
    <source>
        <strain evidence="1">IN_AP4RU</strain>
    </source>
</reference>
<dbReference type="Proteomes" id="UP000267352">
    <property type="component" value="Segment"/>
</dbReference>
<protein>
    <submittedName>
        <fullName evidence="1">WSSV327</fullName>
    </submittedName>
</protein>